<dbReference type="Gene3D" id="3.40.50.720">
    <property type="entry name" value="NAD(P)-binding Rossmann-like Domain"/>
    <property type="match status" value="2"/>
</dbReference>
<evidence type="ECO:0000259" key="5">
    <source>
        <dbReference type="Pfam" id="PF00389"/>
    </source>
</evidence>
<gene>
    <name evidence="7" type="ORF">SAMN02927903_01552</name>
</gene>
<dbReference type="PANTHER" id="PTHR42789:SF1">
    <property type="entry name" value="D-ISOMER SPECIFIC 2-HYDROXYACID DEHYDROGENASE FAMILY PROTEIN (AFU_ORTHOLOGUE AFUA_6G10090)"/>
    <property type="match status" value="1"/>
</dbReference>
<dbReference type="InterPro" id="IPR006140">
    <property type="entry name" value="D-isomer_DH_NAD-bd"/>
</dbReference>
<evidence type="ECO:0000259" key="6">
    <source>
        <dbReference type="Pfam" id="PF02826"/>
    </source>
</evidence>
<keyword evidence="3" id="KW-0520">NAD</keyword>
<dbReference type="Proteomes" id="UP000199354">
    <property type="component" value="Unassembled WGS sequence"/>
</dbReference>
<dbReference type="InterPro" id="IPR036291">
    <property type="entry name" value="NAD(P)-bd_dom_sf"/>
</dbReference>
<dbReference type="SUPFAM" id="SSF51735">
    <property type="entry name" value="NAD(P)-binding Rossmann-fold domains"/>
    <property type="match status" value="1"/>
</dbReference>
<dbReference type="EMBL" id="FMVF01000006">
    <property type="protein sequence ID" value="SCY50043.1"/>
    <property type="molecule type" value="Genomic_DNA"/>
</dbReference>
<organism evidence="7 8">
    <name type="scientific">Flavobacterium caeni</name>
    <dbReference type="NCBI Taxonomy" id="490189"/>
    <lineage>
        <taxon>Bacteria</taxon>
        <taxon>Pseudomonadati</taxon>
        <taxon>Bacteroidota</taxon>
        <taxon>Flavobacteriia</taxon>
        <taxon>Flavobacteriales</taxon>
        <taxon>Flavobacteriaceae</taxon>
        <taxon>Flavobacterium</taxon>
    </lineage>
</organism>
<dbReference type="STRING" id="490189.SAMN02927903_01552"/>
<evidence type="ECO:0000256" key="1">
    <source>
        <dbReference type="ARBA" id="ARBA00005854"/>
    </source>
</evidence>
<keyword evidence="2 4" id="KW-0560">Oxidoreductase</keyword>
<proteinExistence type="inferred from homology"/>
<dbReference type="Pfam" id="PF00389">
    <property type="entry name" value="2-Hacid_dh"/>
    <property type="match status" value="1"/>
</dbReference>
<evidence type="ECO:0000256" key="4">
    <source>
        <dbReference type="RuleBase" id="RU003719"/>
    </source>
</evidence>
<dbReference type="GO" id="GO:0016616">
    <property type="term" value="F:oxidoreductase activity, acting on the CH-OH group of donors, NAD or NADP as acceptor"/>
    <property type="evidence" value="ECO:0007669"/>
    <property type="project" value="InterPro"/>
</dbReference>
<dbReference type="AlphaFoldDB" id="A0A1G5GEQ5"/>
<feature type="domain" description="D-isomer specific 2-hydroxyacid dehydrogenase NAD-binding" evidence="6">
    <location>
        <begin position="111"/>
        <end position="285"/>
    </location>
</feature>
<name>A0A1G5GEQ5_9FLAO</name>
<dbReference type="GO" id="GO:0051287">
    <property type="term" value="F:NAD binding"/>
    <property type="evidence" value="ECO:0007669"/>
    <property type="project" value="InterPro"/>
</dbReference>
<dbReference type="InterPro" id="IPR050857">
    <property type="entry name" value="D-2-hydroxyacid_DH"/>
</dbReference>
<reference evidence="7 8" key="1">
    <citation type="submission" date="2016-10" db="EMBL/GenBank/DDBJ databases">
        <authorList>
            <person name="de Groot N.N."/>
        </authorList>
    </citation>
    <scope>NUCLEOTIDE SEQUENCE [LARGE SCALE GENOMIC DNA]</scope>
    <source>
        <strain evidence="7 8">CGMCC 1.7031</strain>
    </source>
</reference>
<evidence type="ECO:0000256" key="3">
    <source>
        <dbReference type="ARBA" id="ARBA00023027"/>
    </source>
</evidence>
<dbReference type="CDD" id="cd12169">
    <property type="entry name" value="PGDH_like_1"/>
    <property type="match status" value="1"/>
</dbReference>
<dbReference type="OrthoDB" id="9777288at2"/>
<evidence type="ECO:0000256" key="2">
    <source>
        <dbReference type="ARBA" id="ARBA00023002"/>
    </source>
</evidence>
<accession>A0A1G5GEQ5</accession>
<comment type="similarity">
    <text evidence="1 4">Belongs to the D-isomer specific 2-hydroxyacid dehydrogenase family.</text>
</comment>
<protein>
    <submittedName>
        <fullName evidence="7">D-3-phosphoglycerate dehydrogenase</fullName>
    </submittedName>
</protein>
<keyword evidence="8" id="KW-1185">Reference proteome</keyword>
<evidence type="ECO:0000313" key="7">
    <source>
        <dbReference type="EMBL" id="SCY50043.1"/>
    </source>
</evidence>
<sequence>MKITILDDYLHAVEKLTCFELLKGQNVQVFYHAEQNTNRLVEMLLDTEILVLTRERTEISEALLQRLPHLKLISQTGKISNHLDLSLCTKYGVAVAEGIGSPVAPAELAWALLMNTVRQIPQSIASMKAGKWQSTIGQTVHGKTIGIWGYGKIGQRMAQYAKVFGATVLVWGSATSREKALADGFEAAPDKDYFFRNVDVVTLHLRLNDQTRGIVQKTDLLNLKDGAALINTARAELIETGALQSVIESGKDLFVGTDVYENEPILDKDFALLHKHNVVCTPHLGYVEQNGFELYFGKAFENALNYINGNPTNVANPEVLTGPR</sequence>
<dbReference type="InterPro" id="IPR006139">
    <property type="entry name" value="D-isomer_2_OHA_DH_cat_dom"/>
</dbReference>
<feature type="domain" description="D-isomer specific 2-hydroxyacid dehydrogenase catalytic" evidence="5">
    <location>
        <begin position="20"/>
        <end position="314"/>
    </location>
</feature>
<dbReference type="SUPFAM" id="SSF52283">
    <property type="entry name" value="Formate/glycerate dehydrogenase catalytic domain-like"/>
    <property type="match status" value="1"/>
</dbReference>
<dbReference type="PANTHER" id="PTHR42789">
    <property type="entry name" value="D-ISOMER SPECIFIC 2-HYDROXYACID DEHYDROGENASE FAMILY PROTEIN (AFU_ORTHOLOGUE AFUA_6G10090)"/>
    <property type="match status" value="1"/>
</dbReference>
<dbReference type="Pfam" id="PF02826">
    <property type="entry name" value="2-Hacid_dh_C"/>
    <property type="match status" value="1"/>
</dbReference>
<evidence type="ECO:0000313" key="8">
    <source>
        <dbReference type="Proteomes" id="UP000199354"/>
    </source>
</evidence>
<dbReference type="RefSeq" id="WP_091141723.1">
    <property type="nucleotide sequence ID" value="NZ_FMVF01000006.1"/>
</dbReference>